<feature type="region of interest" description="Disordered" evidence="1">
    <location>
        <begin position="327"/>
        <end position="415"/>
    </location>
</feature>
<keyword evidence="3" id="KW-1185">Reference proteome</keyword>
<feature type="compositionally biased region" description="Acidic residues" evidence="1">
    <location>
        <begin position="362"/>
        <end position="399"/>
    </location>
</feature>
<dbReference type="RefSeq" id="XP_020127654.1">
    <property type="nucleotide sequence ID" value="XM_020276521.1"/>
</dbReference>
<feature type="compositionally biased region" description="Acidic residues" evidence="1">
    <location>
        <begin position="485"/>
        <end position="495"/>
    </location>
</feature>
<feature type="compositionally biased region" description="Low complexity" evidence="1">
    <location>
        <begin position="695"/>
        <end position="704"/>
    </location>
</feature>
<feature type="compositionally biased region" description="Basic and acidic residues" evidence="1">
    <location>
        <begin position="677"/>
        <end position="687"/>
    </location>
</feature>
<dbReference type="GeneID" id="31016782"/>
<dbReference type="Proteomes" id="UP000183809">
    <property type="component" value="Unassembled WGS sequence"/>
</dbReference>
<reference evidence="2 3" key="1">
    <citation type="submission" date="2016-10" db="EMBL/GenBank/DDBJ databases">
        <title>Proteomics and genomics reveal pathogen-plant mechanisms compatible with a hemibiotrophic lifestyle of Diplodia corticola.</title>
        <authorList>
            <person name="Fernandes I."/>
            <person name="De Jonge R."/>
            <person name="Van De Peer Y."/>
            <person name="Devreese B."/>
            <person name="Alves A."/>
            <person name="Esteves A.C."/>
        </authorList>
    </citation>
    <scope>NUCLEOTIDE SEQUENCE [LARGE SCALE GENOMIC DNA]</scope>
    <source>
        <strain evidence="2 3">CBS 112549</strain>
    </source>
</reference>
<feature type="compositionally biased region" description="Low complexity" evidence="1">
    <location>
        <begin position="1"/>
        <end position="12"/>
    </location>
</feature>
<sequence length="720" mass="76794">MSSNPSSSISSSLPADERMQDMQLHNTTTTTRHHSPATESIHGSRFLAPSASFDGSPRRAMSDRMALPPAAPITGGYDYAEIPSGLPIYPAAAAPAHPMNGPTSPGYNPFSSSPASSAAAPAPIPAPFQQQQQQQQQHFPGPSTPPRQTSPPSSAFSPAAAESDDDDDNNNNDNDDDDNPLLTHLLTTLSGSVRAAVPLLLRPPGAYTGGDFPERARARLTAALAPLLDAHARRLRDDAASADATAAWLQGELDSLQGVWVEQDAEIASLRAAVERARDAEQARYEEVLGMVRERGVRDGEREGEVERLRREVERLRRENEVLRGENEGLREREWETEEEGEEEQQEEGPAGEQEQQQPQQQEEEQEEEEEEEQIPLQQEENEGADADADDEDDEDEDELRNMRRSKRRMLASGASQAVASAAAVAPAAAAPAVATTAAVNFPRQVRTAFAAVQHQLGQAAGPFRLESANTLREFDAKLCETVEENDTDADEADELAAAGSRPPSPVVAGPSSAAAGPSTTAGPSLTTAGPSHTTAAAATGPSTAAGPSSTTAASASATTTDQHLQTARSFLLARMQLRTTPTPTYVDLLPSTTPAVAAIDASLAALLHDRDRADKGTRWADAGAFFPDYCFRGAVVARRRPRFDAGPGRACTECMGCGKPCMVRGDHAGELVVLPRRDPGEGDWREASMWVGEGSASSSAQQNRGGGAGGQKRKRRRRY</sequence>
<evidence type="ECO:0000313" key="3">
    <source>
        <dbReference type="Proteomes" id="UP000183809"/>
    </source>
</evidence>
<name>A0A1J9QTT0_9PEZI</name>
<feature type="compositionally biased region" description="Low complexity" evidence="1">
    <location>
        <begin position="507"/>
        <end position="561"/>
    </location>
</feature>
<dbReference type="AlphaFoldDB" id="A0A1J9QTT0"/>
<feature type="region of interest" description="Disordered" evidence="1">
    <location>
        <begin position="485"/>
        <end position="562"/>
    </location>
</feature>
<dbReference type="EMBL" id="MNUE01000049">
    <property type="protein sequence ID" value="OJD31394.1"/>
    <property type="molecule type" value="Genomic_DNA"/>
</dbReference>
<feature type="compositionally biased region" description="Low complexity" evidence="1">
    <location>
        <begin position="109"/>
        <end position="141"/>
    </location>
</feature>
<evidence type="ECO:0000256" key="1">
    <source>
        <dbReference type="SAM" id="MobiDB-lite"/>
    </source>
</evidence>
<evidence type="ECO:0000313" key="2">
    <source>
        <dbReference type="EMBL" id="OJD31394.1"/>
    </source>
</evidence>
<feature type="region of interest" description="Disordered" evidence="1">
    <location>
        <begin position="103"/>
        <end position="182"/>
    </location>
</feature>
<proteinExistence type="predicted"/>
<feature type="compositionally biased region" description="Acidic residues" evidence="1">
    <location>
        <begin position="162"/>
        <end position="179"/>
    </location>
</feature>
<gene>
    <name evidence="2" type="ORF">BKCO1_4900010</name>
</gene>
<feature type="region of interest" description="Disordered" evidence="1">
    <location>
        <begin position="1"/>
        <end position="70"/>
    </location>
</feature>
<protein>
    <submittedName>
        <fullName evidence="2">Uncharacterized protein</fullName>
    </submittedName>
</protein>
<feature type="region of interest" description="Disordered" evidence="1">
    <location>
        <begin position="677"/>
        <end position="720"/>
    </location>
</feature>
<comment type="caution">
    <text evidence="2">The sequence shown here is derived from an EMBL/GenBank/DDBJ whole genome shotgun (WGS) entry which is preliminary data.</text>
</comment>
<dbReference type="OrthoDB" id="10669248at2759"/>
<accession>A0A1J9QTT0</accession>
<feature type="compositionally biased region" description="Low complexity" evidence="1">
    <location>
        <begin position="348"/>
        <end position="361"/>
    </location>
</feature>
<organism evidence="2 3">
    <name type="scientific">Diplodia corticola</name>
    <dbReference type="NCBI Taxonomy" id="236234"/>
    <lineage>
        <taxon>Eukaryota</taxon>
        <taxon>Fungi</taxon>
        <taxon>Dikarya</taxon>
        <taxon>Ascomycota</taxon>
        <taxon>Pezizomycotina</taxon>
        <taxon>Dothideomycetes</taxon>
        <taxon>Dothideomycetes incertae sedis</taxon>
        <taxon>Botryosphaeriales</taxon>
        <taxon>Botryosphaeriaceae</taxon>
        <taxon>Diplodia</taxon>
    </lineage>
</organism>
<feature type="compositionally biased region" description="Low complexity" evidence="1">
    <location>
        <begin position="150"/>
        <end position="161"/>
    </location>
</feature>
<feature type="compositionally biased region" description="Acidic residues" evidence="1">
    <location>
        <begin position="335"/>
        <end position="347"/>
    </location>
</feature>